<evidence type="ECO:0000313" key="4">
    <source>
        <dbReference type="Proteomes" id="UP000624279"/>
    </source>
</evidence>
<dbReference type="PANTHER" id="PTHR43540">
    <property type="entry name" value="PEROXYUREIDOACRYLATE/UREIDOACRYLATE AMIDOHYDROLASE-RELATED"/>
    <property type="match status" value="1"/>
</dbReference>
<reference evidence="3 4" key="1">
    <citation type="submission" date="2020-08" db="EMBL/GenBank/DDBJ databases">
        <title>Novel species isolated from subtropical streams in China.</title>
        <authorList>
            <person name="Lu H."/>
        </authorList>
    </citation>
    <scope>NUCLEOTIDE SEQUENCE [LARGE SCALE GENOMIC DNA]</scope>
    <source>
        <strain evidence="3 4">LX15W</strain>
    </source>
</reference>
<sequence length="184" mass="20389">MQTKHTALLLVDVQQAFDHPSWGARNNPQAEQNIASLLGHWRARQMPVIHIRHFSVHAASTLHPSHLGVAYKTEAMPITGEKEFTKSVNSALIGTGLEDYLHQQKIDRLVIVGISTDHCVSTTTRMAGNLGFTTYLVSDACATFDRRRADGKLFLAEDIHQIHLCSLDGEFCTVRTTAEILSAE</sequence>
<comment type="caution">
    <text evidence="3">The sequence shown here is derived from an EMBL/GenBank/DDBJ whole genome shotgun (WGS) entry which is preliminary data.</text>
</comment>
<dbReference type="EMBL" id="JACOGA010000001">
    <property type="protein sequence ID" value="MBC3872172.1"/>
    <property type="molecule type" value="Genomic_DNA"/>
</dbReference>
<keyword evidence="4" id="KW-1185">Reference proteome</keyword>
<dbReference type="Pfam" id="PF00857">
    <property type="entry name" value="Isochorismatase"/>
    <property type="match status" value="1"/>
</dbReference>
<gene>
    <name evidence="3" type="ORF">H8K55_01115</name>
</gene>
<dbReference type="CDD" id="cd01014">
    <property type="entry name" value="nicotinamidase_related"/>
    <property type="match status" value="1"/>
</dbReference>
<name>A0ABR6Y6C2_9BURK</name>
<dbReference type="InterPro" id="IPR050272">
    <property type="entry name" value="Isochorismatase-like_hydrls"/>
</dbReference>
<organism evidence="3 4">
    <name type="scientific">Undibacterium flavidum</name>
    <dbReference type="NCBI Taxonomy" id="2762297"/>
    <lineage>
        <taxon>Bacteria</taxon>
        <taxon>Pseudomonadati</taxon>
        <taxon>Pseudomonadota</taxon>
        <taxon>Betaproteobacteria</taxon>
        <taxon>Burkholderiales</taxon>
        <taxon>Oxalobacteraceae</taxon>
        <taxon>Undibacterium</taxon>
    </lineage>
</organism>
<dbReference type="Gene3D" id="3.40.50.850">
    <property type="entry name" value="Isochorismatase-like"/>
    <property type="match status" value="1"/>
</dbReference>
<dbReference type="PANTHER" id="PTHR43540:SF1">
    <property type="entry name" value="ISOCHORISMATASE HYDROLASE"/>
    <property type="match status" value="1"/>
</dbReference>
<dbReference type="SUPFAM" id="SSF52499">
    <property type="entry name" value="Isochorismatase-like hydrolases"/>
    <property type="match status" value="1"/>
</dbReference>
<feature type="domain" description="Isochorismatase-like" evidence="2">
    <location>
        <begin position="6"/>
        <end position="156"/>
    </location>
</feature>
<dbReference type="Proteomes" id="UP000624279">
    <property type="component" value="Unassembled WGS sequence"/>
</dbReference>
<dbReference type="GO" id="GO:0016787">
    <property type="term" value="F:hydrolase activity"/>
    <property type="evidence" value="ECO:0007669"/>
    <property type="project" value="UniProtKB-KW"/>
</dbReference>
<protein>
    <submittedName>
        <fullName evidence="3">Cysteine hydrolase</fullName>
    </submittedName>
</protein>
<dbReference type="RefSeq" id="WP_186940178.1">
    <property type="nucleotide sequence ID" value="NZ_JACOGA010000001.1"/>
</dbReference>
<keyword evidence="1 3" id="KW-0378">Hydrolase</keyword>
<evidence type="ECO:0000313" key="3">
    <source>
        <dbReference type="EMBL" id="MBC3872172.1"/>
    </source>
</evidence>
<dbReference type="InterPro" id="IPR036380">
    <property type="entry name" value="Isochorismatase-like_sf"/>
</dbReference>
<dbReference type="InterPro" id="IPR000868">
    <property type="entry name" value="Isochorismatase-like_dom"/>
</dbReference>
<accession>A0ABR6Y6C2</accession>
<proteinExistence type="predicted"/>
<evidence type="ECO:0000259" key="2">
    <source>
        <dbReference type="Pfam" id="PF00857"/>
    </source>
</evidence>
<evidence type="ECO:0000256" key="1">
    <source>
        <dbReference type="ARBA" id="ARBA00022801"/>
    </source>
</evidence>